<dbReference type="EC" id="3.4.21.89" evidence="3"/>
<dbReference type="EMBL" id="JARZHI010000022">
    <property type="protein sequence ID" value="MDI1432596.1"/>
    <property type="molecule type" value="Genomic_DNA"/>
</dbReference>
<evidence type="ECO:0000256" key="2">
    <source>
        <dbReference type="ARBA" id="ARBA00022801"/>
    </source>
</evidence>
<gene>
    <name evidence="5" type="primary">lepB</name>
    <name evidence="5" type="ORF">QHF89_24080</name>
</gene>
<evidence type="ECO:0000313" key="5">
    <source>
        <dbReference type="EMBL" id="MDI1432596.1"/>
    </source>
</evidence>
<dbReference type="InterPro" id="IPR000223">
    <property type="entry name" value="Pept_S26A_signal_pept_1"/>
</dbReference>
<reference evidence="5 6" key="1">
    <citation type="submission" date="2023-04" db="EMBL/GenBank/DDBJ databases">
        <title>The genome sequence of Polyangium sorediatum DSM14670.</title>
        <authorList>
            <person name="Zhang X."/>
        </authorList>
    </citation>
    <scope>NUCLEOTIDE SEQUENCE [LARGE SCALE GENOMIC DNA]</scope>
    <source>
        <strain evidence="5 6">DSM 14670</strain>
    </source>
</reference>
<dbReference type="Pfam" id="PF10502">
    <property type="entry name" value="Peptidase_S26"/>
    <property type="match status" value="1"/>
</dbReference>
<comment type="similarity">
    <text evidence="3">Belongs to the peptidase S26 family.</text>
</comment>
<evidence type="ECO:0000256" key="3">
    <source>
        <dbReference type="RuleBase" id="RU362042"/>
    </source>
</evidence>
<dbReference type="GO" id="GO:0009003">
    <property type="term" value="F:signal peptidase activity"/>
    <property type="evidence" value="ECO:0007669"/>
    <property type="project" value="UniProtKB-EC"/>
</dbReference>
<dbReference type="RefSeq" id="WP_284720881.1">
    <property type="nucleotide sequence ID" value="NZ_JARZHI010000022.1"/>
</dbReference>
<dbReference type="NCBIfam" id="TIGR02227">
    <property type="entry name" value="sigpep_I_bact"/>
    <property type="match status" value="1"/>
</dbReference>
<name>A0ABT6NW77_9BACT</name>
<feature type="domain" description="Peptidase S26" evidence="4">
    <location>
        <begin position="53"/>
        <end position="224"/>
    </location>
</feature>
<dbReference type="InterPro" id="IPR036286">
    <property type="entry name" value="LexA/Signal_pep-like_sf"/>
</dbReference>
<sequence>MSAGWIDLDRDATEHHAMASFEPSLTLSEEATPPVASRRKRLLAALFKRTLKFVALVFVLTAARASLADQYHVPTGSMWPTIEPGDRIFVAKAAYGLRVPFTDAWLFHHRSPRPGDVVVFADPRGGAIPLVKRVVATEGQSVAVKRGILYIDGRPQRIERLPDGRFLEHLGGLAHESGGRDFEDFGPAVVPRDHLFVMGDNRPASLDSRVMGAVPNTLVRGQVLGVMFRGEGLDFERVFRAIQ</sequence>
<evidence type="ECO:0000256" key="1">
    <source>
        <dbReference type="ARBA" id="ARBA00019232"/>
    </source>
</evidence>
<comment type="caution">
    <text evidence="5">The sequence shown here is derived from an EMBL/GenBank/DDBJ whole genome shotgun (WGS) entry which is preliminary data.</text>
</comment>
<evidence type="ECO:0000313" key="6">
    <source>
        <dbReference type="Proteomes" id="UP001160301"/>
    </source>
</evidence>
<keyword evidence="6" id="KW-1185">Reference proteome</keyword>
<dbReference type="PRINTS" id="PR00727">
    <property type="entry name" value="LEADERPTASE"/>
</dbReference>
<dbReference type="PROSITE" id="PS00761">
    <property type="entry name" value="SPASE_I_3"/>
    <property type="match status" value="1"/>
</dbReference>
<dbReference type="CDD" id="cd06530">
    <property type="entry name" value="S26_SPase_I"/>
    <property type="match status" value="1"/>
</dbReference>
<dbReference type="PANTHER" id="PTHR43390:SF14">
    <property type="entry name" value="SIGNAL PEPTIDASE I"/>
    <property type="match status" value="1"/>
</dbReference>
<evidence type="ECO:0000259" key="4">
    <source>
        <dbReference type="Pfam" id="PF10502"/>
    </source>
</evidence>
<dbReference type="InterPro" id="IPR019758">
    <property type="entry name" value="Pept_S26A_signal_pept_1_CS"/>
</dbReference>
<dbReference type="Gene3D" id="2.10.109.10">
    <property type="entry name" value="Umud Fragment, subunit A"/>
    <property type="match status" value="1"/>
</dbReference>
<comment type="catalytic activity">
    <reaction evidence="3">
        <text>Cleavage of hydrophobic, N-terminal signal or leader sequences from secreted and periplasmic proteins.</text>
        <dbReference type="EC" id="3.4.21.89"/>
    </reaction>
</comment>
<keyword evidence="3" id="KW-0645">Protease</keyword>
<proteinExistence type="inferred from homology"/>
<comment type="subcellular location">
    <subcellularLocation>
        <location evidence="3">Membrane</location>
        <topology evidence="3">Single-pass type II membrane protein</topology>
    </subcellularLocation>
</comment>
<dbReference type="PANTHER" id="PTHR43390">
    <property type="entry name" value="SIGNAL PEPTIDASE I"/>
    <property type="match status" value="1"/>
</dbReference>
<organism evidence="5 6">
    <name type="scientific">Polyangium sorediatum</name>
    <dbReference type="NCBI Taxonomy" id="889274"/>
    <lineage>
        <taxon>Bacteria</taxon>
        <taxon>Pseudomonadati</taxon>
        <taxon>Myxococcota</taxon>
        <taxon>Polyangia</taxon>
        <taxon>Polyangiales</taxon>
        <taxon>Polyangiaceae</taxon>
        <taxon>Polyangium</taxon>
    </lineage>
</organism>
<keyword evidence="2 3" id="KW-0378">Hydrolase</keyword>
<dbReference type="Proteomes" id="UP001160301">
    <property type="component" value="Unassembled WGS sequence"/>
</dbReference>
<protein>
    <recommendedName>
        <fullName evidence="1 3">Signal peptidase I</fullName>
        <ecNumber evidence="3">3.4.21.89</ecNumber>
    </recommendedName>
</protein>
<dbReference type="SUPFAM" id="SSF51306">
    <property type="entry name" value="LexA/Signal peptidase"/>
    <property type="match status" value="1"/>
</dbReference>
<accession>A0ABT6NW77</accession>
<dbReference type="InterPro" id="IPR019533">
    <property type="entry name" value="Peptidase_S26"/>
</dbReference>